<feature type="transmembrane region" description="Helical" evidence="7">
    <location>
        <begin position="281"/>
        <end position="302"/>
    </location>
</feature>
<proteinExistence type="inferred from homology"/>
<dbReference type="NCBIfam" id="NF037982">
    <property type="entry name" value="Nramp_1"/>
    <property type="match status" value="1"/>
</dbReference>
<evidence type="ECO:0000256" key="3">
    <source>
        <dbReference type="ARBA" id="ARBA00022692"/>
    </source>
</evidence>
<dbReference type="PANTHER" id="PTHR11706:SF33">
    <property type="entry name" value="NATURAL RESISTANCE-ASSOCIATED MACROPHAGE PROTEIN 2"/>
    <property type="match status" value="1"/>
</dbReference>
<feature type="transmembrane region" description="Helical" evidence="7">
    <location>
        <begin position="196"/>
        <end position="215"/>
    </location>
</feature>
<keyword evidence="7" id="KW-1003">Cell membrane</keyword>
<keyword evidence="9" id="KW-1185">Reference proteome</keyword>
<dbReference type="EMBL" id="CABPRZ010000020">
    <property type="protein sequence ID" value="VVE40725.1"/>
    <property type="molecule type" value="Genomic_DNA"/>
</dbReference>
<dbReference type="Pfam" id="PF01566">
    <property type="entry name" value="Nramp"/>
    <property type="match status" value="1"/>
</dbReference>
<feature type="transmembrane region" description="Helical" evidence="7">
    <location>
        <begin position="90"/>
        <end position="109"/>
    </location>
</feature>
<dbReference type="PANTHER" id="PTHR11706">
    <property type="entry name" value="SOLUTE CARRIER PROTEIN FAMILY 11 MEMBER"/>
    <property type="match status" value="1"/>
</dbReference>
<comment type="caution">
    <text evidence="7">Lacks conserved residue(s) required for the propagation of feature annotation.</text>
</comment>
<dbReference type="NCBIfam" id="NF001923">
    <property type="entry name" value="PRK00701.1"/>
    <property type="match status" value="1"/>
</dbReference>
<feature type="transmembrane region" description="Helical" evidence="7">
    <location>
        <begin position="356"/>
        <end position="378"/>
    </location>
</feature>
<dbReference type="GO" id="GO:0034755">
    <property type="term" value="P:iron ion transmembrane transport"/>
    <property type="evidence" value="ECO:0007669"/>
    <property type="project" value="TreeGrafter"/>
</dbReference>
<dbReference type="OrthoDB" id="9787548at2"/>
<keyword evidence="5 7" id="KW-1133">Transmembrane helix</keyword>
<dbReference type="GO" id="GO:0005384">
    <property type="term" value="F:manganese ion transmembrane transporter activity"/>
    <property type="evidence" value="ECO:0007669"/>
    <property type="project" value="TreeGrafter"/>
</dbReference>
<dbReference type="Proteomes" id="UP000414233">
    <property type="component" value="Unassembled WGS sequence"/>
</dbReference>
<dbReference type="InterPro" id="IPR001046">
    <property type="entry name" value="NRAMP_fam"/>
</dbReference>
<sequence length="457" mass="48651">MTDLGQSIDIRAIAPGGRRLLGYVGPAAMVSVGYIDPGNWATDLEGGSRFGYQLLWVLLAANLIALLLQSLAARLGIVANKDLAQACRAYYPRSVAISLWLLCEIAIIACDLAEVLGSAIALNLLFGIPLVWGSVITGFDVVFIMSMQYFGIRKLEAVVAALILTVGVCLGLEWYLAGPSWRGIAGGFVPRLDSSMLYIAIGILGATVMPHNLYLHSSLVQTRRIDSSPCARREAIRFNFIDTALSLNVAFVFNAAVLVLSSATFFTRGIVATDLRQAHELLTPLLGTSAASLAFAVGLLAAGQSSTITGTLAGQIVMDGFLRIRLNPVLRRILTRGLAIIPAVSVLSFTGDKGVMQLLVLSQVVLSLQLPFAMVPLLRFTNSRTIMGAFANPPWVRLTAWIAIVGITVLNARLVINVLDAPDSKAGAVAFVAGGVIASLLLGLLAWISCTPMKRHP</sequence>
<feature type="transmembrane region" description="Helical" evidence="7">
    <location>
        <begin position="398"/>
        <end position="416"/>
    </location>
</feature>
<keyword evidence="2 7" id="KW-0813">Transport</keyword>
<keyword evidence="3 7" id="KW-0812">Transmembrane</keyword>
<accession>A0A5E4XXE1</accession>
<protein>
    <recommendedName>
        <fullName evidence="7">Divalent metal cation transporter MntH</fullName>
    </recommendedName>
</protein>
<name>A0A5E4XXE1_9BURK</name>
<evidence type="ECO:0000313" key="8">
    <source>
        <dbReference type="EMBL" id="VVE40725.1"/>
    </source>
</evidence>
<dbReference type="AlphaFoldDB" id="A0A5E4XXE1"/>
<comment type="function">
    <text evidence="7">H(+)-stimulated, divalent metal cation uptake system.</text>
</comment>
<gene>
    <name evidence="8" type="primary">mntH_1</name>
    <name evidence="7" type="synonym">mntH</name>
    <name evidence="8" type="ORF">PTE30175_04044</name>
</gene>
<feature type="transmembrane region" description="Helical" evidence="7">
    <location>
        <begin position="157"/>
        <end position="176"/>
    </location>
</feature>
<dbReference type="GO" id="GO:0015086">
    <property type="term" value="F:cadmium ion transmembrane transporter activity"/>
    <property type="evidence" value="ECO:0007669"/>
    <property type="project" value="TreeGrafter"/>
</dbReference>
<dbReference type="GO" id="GO:0046872">
    <property type="term" value="F:metal ion binding"/>
    <property type="evidence" value="ECO:0007669"/>
    <property type="project" value="UniProtKB-UniRule"/>
</dbReference>
<dbReference type="HAMAP" id="MF_00221">
    <property type="entry name" value="NRAMP"/>
    <property type="match status" value="1"/>
</dbReference>
<organism evidence="8 9">
    <name type="scientific">Pandoraea terrae</name>
    <dbReference type="NCBI Taxonomy" id="1537710"/>
    <lineage>
        <taxon>Bacteria</taxon>
        <taxon>Pseudomonadati</taxon>
        <taxon>Pseudomonadota</taxon>
        <taxon>Betaproteobacteria</taxon>
        <taxon>Burkholderiales</taxon>
        <taxon>Burkholderiaceae</taxon>
        <taxon>Pandoraea</taxon>
    </lineage>
</organism>
<feature type="transmembrane region" description="Helical" evidence="7">
    <location>
        <begin position="121"/>
        <end position="145"/>
    </location>
</feature>
<dbReference type="NCBIfam" id="TIGR01197">
    <property type="entry name" value="nramp"/>
    <property type="match status" value="1"/>
</dbReference>
<reference evidence="8 9" key="1">
    <citation type="submission" date="2019-08" db="EMBL/GenBank/DDBJ databases">
        <authorList>
            <person name="Peeters C."/>
        </authorList>
    </citation>
    <scope>NUCLEOTIDE SEQUENCE [LARGE SCALE GENOMIC DNA]</scope>
    <source>
        <strain evidence="8 9">LMG 30175</strain>
    </source>
</reference>
<feature type="transmembrane region" description="Helical" evidence="7">
    <location>
        <begin position="55"/>
        <end position="78"/>
    </location>
</feature>
<comment type="similarity">
    <text evidence="7">Belongs to the NRAMP family.</text>
</comment>
<dbReference type="GO" id="GO:0005886">
    <property type="term" value="C:plasma membrane"/>
    <property type="evidence" value="ECO:0007669"/>
    <property type="project" value="UniProtKB-SubCell"/>
</dbReference>
<feature type="transmembrane region" description="Helical" evidence="7">
    <location>
        <begin position="236"/>
        <end position="261"/>
    </location>
</feature>
<comment type="subcellular location">
    <subcellularLocation>
        <location evidence="7">Cell membrane</location>
        <topology evidence="7">Multi-pass membrane protein</topology>
    </subcellularLocation>
    <subcellularLocation>
        <location evidence="1">Membrane</location>
        <topology evidence="1">Multi-pass membrane protein</topology>
    </subcellularLocation>
</comment>
<feature type="transmembrane region" description="Helical" evidence="7">
    <location>
        <begin position="333"/>
        <end position="350"/>
    </location>
</feature>
<dbReference type="GO" id="GO:0015293">
    <property type="term" value="F:symporter activity"/>
    <property type="evidence" value="ECO:0007669"/>
    <property type="project" value="UniProtKB-UniRule"/>
</dbReference>
<dbReference type="RefSeq" id="WP_150698850.1">
    <property type="nucleotide sequence ID" value="NZ_CABPRZ010000020.1"/>
</dbReference>
<evidence type="ECO:0000256" key="2">
    <source>
        <dbReference type="ARBA" id="ARBA00022448"/>
    </source>
</evidence>
<evidence type="ECO:0000256" key="5">
    <source>
        <dbReference type="ARBA" id="ARBA00022989"/>
    </source>
</evidence>
<keyword evidence="7" id="KW-0406">Ion transport</keyword>
<evidence type="ECO:0000256" key="6">
    <source>
        <dbReference type="ARBA" id="ARBA00023136"/>
    </source>
</evidence>
<keyword evidence="4 7" id="KW-0769">Symport</keyword>
<evidence type="ECO:0000256" key="1">
    <source>
        <dbReference type="ARBA" id="ARBA00004141"/>
    </source>
</evidence>
<keyword evidence="6 7" id="KW-0472">Membrane</keyword>
<dbReference type="PRINTS" id="PR00447">
    <property type="entry name" value="NATRESASSCMP"/>
</dbReference>
<evidence type="ECO:0000256" key="7">
    <source>
        <dbReference type="HAMAP-Rule" id="MF_00221"/>
    </source>
</evidence>
<evidence type="ECO:0000313" key="9">
    <source>
        <dbReference type="Proteomes" id="UP000414233"/>
    </source>
</evidence>
<feature type="transmembrane region" description="Helical" evidence="7">
    <location>
        <begin position="428"/>
        <end position="448"/>
    </location>
</feature>
<evidence type="ECO:0000256" key="4">
    <source>
        <dbReference type="ARBA" id="ARBA00022847"/>
    </source>
</evidence>
<feature type="transmembrane region" description="Helical" evidence="7">
    <location>
        <begin position="20"/>
        <end position="35"/>
    </location>
</feature>